<accession>A0AC61R848</accession>
<evidence type="ECO:0000313" key="2">
    <source>
        <dbReference type="Proteomes" id="UP000308836"/>
    </source>
</evidence>
<sequence length="309" mass="35160">MFERWYVLDVGAHTFRLYDVRGDELVRFPACYGVCEGRVEKVGKEALSFVYRDPRRCQVHYPVDDGYLLHDLRVLVHEGLQRIGAHEHLLKPSLLVYVPFSLPETEREKWQEILQSEGVKKVRFVTLVDVYESFGDTRFVIHVGHSVCEMAIFVEGRCVIRKSIPFAGRQVGEAIQTLVAKKTNCLISSEDANAMMLTASSLLQERKNATLSAAAFDRYQNYVKIQVRGSDLWPCFLEVENQIAWWAKSLFETVSLPAQEKIASRGVDLHGGLAELFGLSKLLSKELQCPVICSKDPEYDMLKTIKELA</sequence>
<dbReference type="EMBL" id="SRYG01000009">
    <property type="protein sequence ID" value="TGY66116.1"/>
    <property type="molecule type" value="Genomic_DNA"/>
</dbReference>
<organism evidence="1 2">
    <name type="scientific">Dubosiella muris</name>
    <dbReference type="NCBI Taxonomy" id="3038133"/>
    <lineage>
        <taxon>Bacteria</taxon>
        <taxon>Bacillati</taxon>
        <taxon>Bacillota</taxon>
        <taxon>Erysipelotrichia</taxon>
        <taxon>Erysipelotrichales</taxon>
        <taxon>Erysipelotrichaceae</taxon>
        <taxon>Dubosiella</taxon>
    </lineage>
</organism>
<reference evidence="1" key="1">
    <citation type="submission" date="2019-04" db="EMBL/GenBank/DDBJ databases">
        <title>Microbes associate with the intestines of laboratory mice.</title>
        <authorList>
            <person name="Navarre W."/>
            <person name="Wong E."/>
            <person name="Huang K."/>
            <person name="Tropini C."/>
            <person name="Ng K."/>
            <person name="Yu B."/>
        </authorList>
    </citation>
    <scope>NUCLEOTIDE SEQUENCE</scope>
    <source>
        <strain evidence="1">NM09_H32</strain>
    </source>
</reference>
<name>A0AC61R848_9FIRM</name>
<keyword evidence="2" id="KW-1185">Reference proteome</keyword>
<proteinExistence type="predicted"/>
<comment type="caution">
    <text evidence="1">The sequence shown here is derived from an EMBL/GenBank/DDBJ whole genome shotgun (WGS) entry which is preliminary data.</text>
</comment>
<gene>
    <name evidence="1" type="ORF">E5336_05490</name>
</gene>
<evidence type="ECO:0000313" key="1">
    <source>
        <dbReference type="EMBL" id="TGY66116.1"/>
    </source>
</evidence>
<protein>
    <submittedName>
        <fullName evidence="1">Uncharacterized protein</fullName>
    </submittedName>
</protein>
<dbReference type="Proteomes" id="UP000308836">
    <property type="component" value="Unassembled WGS sequence"/>
</dbReference>